<evidence type="ECO:0000313" key="4">
    <source>
        <dbReference type="EMBL" id="UXE59063.1"/>
    </source>
</evidence>
<feature type="domain" description="MurNAc-LAA" evidence="3">
    <location>
        <begin position="218"/>
        <end position="327"/>
    </location>
</feature>
<gene>
    <name evidence="4" type="ORF">KA717_24320</name>
</gene>
<dbReference type="PANTHER" id="PTHR30404:SF0">
    <property type="entry name" value="N-ACETYLMURAMOYL-L-ALANINE AMIDASE AMIC"/>
    <property type="match status" value="1"/>
</dbReference>
<dbReference type="Pfam" id="PF01520">
    <property type="entry name" value="Amidase_3"/>
    <property type="match status" value="1"/>
</dbReference>
<sequence>MKKSFAYLVANLLALPLFCSSVLAGSLEYWKFDLQDSRLDIITDDNVRPQVQLLANPTRLVIDLPGIYHRGPTLEKAISSYVKMVRVGQVNRATTRIVVELNEAYSMRPWEVEVRGLAPNRWAAQLPKFLMMSEYTPPTEPVAIAVPEPAPRPIKQFTVIIDPGHGGQDPGAIGLRGQQEKDIVLSISLAVAKELEKQGIGVVLTRANDTFISLKGRVARAEAVNATIFVSIHANSMGMGRAEINGLETYHYSSGYGLAKSIHRSVLRRIDIADRGIRRARFYVLRKSSMPSTLVEVGFVTGEKDNRNLANPRYRQRMAEAIAAGIIDYLR</sequence>
<dbReference type="Proteomes" id="UP001065613">
    <property type="component" value="Chromosome"/>
</dbReference>
<dbReference type="AlphaFoldDB" id="A0A977KSN5"/>
<accession>A0A977KSN5</accession>
<feature type="chain" id="PRO_5038044367" evidence="2">
    <location>
        <begin position="25"/>
        <end position="331"/>
    </location>
</feature>
<keyword evidence="1" id="KW-0378">Hydrolase</keyword>
<dbReference type="Gene3D" id="3.40.630.40">
    <property type="entry name" value="Zn-dependent exopeptidases"/>
    <property type="match status" value="1"/>
</dbReference>
<dbReference type="EMBL" id="CP073041">
    <property type="protein sequence ID" value="UXE59063.1"/>
    <property type="molecule type" value="Genomic_DNA"/>
</dbReference>
<dbReference type="InterPro" id="IPR050695">
    <property type="entry name" value="N-acetylmuramoyl_amidase_3"/>
</dbReference>
<evidence type="ECO:0000259" key="3">
    <source>
        <dbReference type="SMART" id="SM00646"/>
    </source>
</evidence>
<dbReference type="CDD" id="cd02696">
    <property type="entry name" value="MurNAc-LAA"/>
    <property type="match status" value="1"/>
</dbReference>
<dbReference type="GO" id="GO:0008745">
    <property type="term" value="F:N-acetylmuramoyl-L-alanine amidase activity"/>
    <property type="evidence" value="ECO:0007669"/>
    <property type="project" value="InterPro"/>
</dbReference>
<dbReference type="Pfam" id="PF11741">
    <property type="entry name" value="AMIN"/>
    <property type="match status" value="1"/>
</dbReference>
<dbReference type="Gene3D" id="2.60.40.3500">
    <property type="match status" value="1"/>
</dbReference>
<dbReference type="GO" id="GO:0009253">
    <property type="term" value="P:peptidoglycan catabolic process"/>
    <property type="evidence" value="ECO:0007669"/>
    <property type="project" value="InterPro"/>
</dbReference>
<dbReference type="PANTHER" id="PTHR30404">
    <property type="entry name" value="N-ACETYLMURAMOYL-L-ALANINE AMIDASE"/>
    <property type="match status" value="1"/>
</dbReference>
<dbReference type="KEGG" id="wna:KA717_24320"/>
<dbReference type="SUPFAM" id="SSF53187">
    <property type="entry name" value="Zn-dependent exopeptidases"/>
    <property type="match status" value="1"/>
</dbReference>
<dbReference type="InterPro" id="IPR021731">
    <property type="entry name" value="AMIN_dom"/>
</dbReference>
<name>A0A977KSN5_9CYAN</name>
<protein>
    <submittedName>
        <fullName evidence="4">N-acetylmuramoyl-L-alanine amidase</fullName>
    </submittedName>
</protein>
<dbReference type="InterPro" id="IPR002508">
    <property type="entry name" value="MurNAc-LAA_cat"/>
</dbReference>
<evidence type="ECO:0000256" key="2">
    <source>
        <dbReference type="SAM" id="SignalP"/>
    </source>
</evidence>
<proteinExistence type="predicted"/>
<dbReference type="GO" id="GO:0030288">
    <property type="term" value="C:outer membrane-bounded periplasmic space"/>
    <property type="evidence" value="ECO:0007669"/>
    <property type="project" value="TreeGrafter"/>
</dbReference>
<organism evidence="4">
    <name type="scientific">Woronichinia naegeliana WA131</name>
    <dbReference type="NCBI Taxonomy" id="2824559"/>
    <lineage>
        <taxon>Bacteria</taxon>
        <taxon>Bacillati</taxon>
        <taxon>Cyanobacteriota</taxon>
        <taxon>Cyanophyceae</taxon>
        <taxon>Synechococcales</taxon>
        <taxon>Coelosphaeriaceae</taxon>
        <taxon>Woronichinia</taxon>
    </lineage>
</organism>
<reference evidence="4" key="1">
    <citation type="submission" date="2021-04" db="EMBL/GenBank/DDBJ databases">
        <title>Genome sequence of Woronichinia naegeliana from Washington state freshwater lake bloom.</title>
        <authorList>
            <person name="Dreher T.W."/>
        </authorList>
    </citation>
    <scope>NUCLEOTIDE SEQUENCE</scope>
    <source>
        <strain evidence="4">WA131</strain>
    </source>
</reference>
<feature type="signal peptide" evidence="2">
    <location>
        <begin position="1"/>
        <end position="24"/>
    </location>
</feature>
<keyword evidence="2" id="KW-0732">Signal</keyword>
<evidence type="ECO:0000256" key="1">
    <source>
        <dbReference type="ARBA" id="ARBA00022801"/>
    </source>
</evidence>
<dbReference type="SMART" id="SM00646">
    <property type="entry name" value="Ami_3"/>
    <property type="match status" value="1"/>
</dbReference>